<feature type="domain" description="Phosphoribosyltransferase" evidence="2">
    <location>
        <begin position="202"/>
        <end position="237"/>
    </location>
</feature>
<dbReference type="CDD" id="cd06223">
    <property type="entry name" value="PRTases_typeI"/>
    <property type="match status" value="1"/>
</dbReference>
<reference evidence="4 6" key="2">
    <citation type="submission" date="2017-05" db="EMBL/GenBank/DDBJ databases">
        <authorList>
            <person name="Blom J."/>
        </authorList>
    </citation>
    <scope>NUCLEOTIDE SEQUENCE [LARGE SCALE GENOMIC DNA]</scope>
    <source>
        <strain evidence="4">PD885</strain>
    </source>
</reference>
<reference evidence="5 7" key="1">
    <citation type="submission" date="2017-05" db="EMBL/GenBank/DDBJ databases">
        <authorList>
            <person name="Song R."/>
            <person name="Chenine A.L."/>
            <person name="Ruprecht R.M."/>
        </authorList>
    </citation>
    <scope>NUCLEOTIDE SEQUENCE [LARGE SCALE GENOMIC DNA]</scope>
    <source>
        <strain evidence="5">PD5205</strain>
    </source>
</reference>
<organism evidence="5 7">
    <name type="scientific">Xanthomonas fragariae</name>
    <dbReference type="NCBI Taxonomy" id="48664"/>
    <lineage>
        <taxon>Bacteria</taxon>
        <taxon>Pseudomonadati</taxon>
        <taxon>Pseudomonadota</taxon>
        <taxon>Gammaproteobacteria</taxon>
        <taxon>Lysobacterales</taxon>
        <taxon>Lysobacteraceae</taxon>
        <taxon>Xanthomonas</taxon>
    </lineage>
</organism>
<dbReference type="EMBL" id="LT853885">
    <property type="protein sequence ID" value="SMR04900.1"/>
    <property type="molecule type" value="Genomic_DNA"/>
</dbReference>
<accession>A0A1Y6HRL7</accession>
<sequence>MEDAVNFKEVRSVYKWPRRVLRLLLPSLCLVCAEAGTADYDLCLWCRAALPDHGHACPRCATQLYAPDGVALCGQCLQHPPPLQHVHACFTYRWPVDGLLRRFKFHQDLAAGLLLSELMARRCAGLPRPQALVPVSLHRQRLRQRGYDQALELAKPLGRALQLPCLPLLQRVRATAPQSELDAAERQRNLRDAFVVRGALPAHVALVDDVMTTGATLHAAAQALRRAGVQRVDAWVCARVP</sequence>
<dbReference type="InterPro" id="IPR029057">
    <property type="entry name" value="PRTase-like"/>
</dbReference>
<evidence type="ECO:0000313" key="4">
    <source>
        <dbReference type="EMBL" id="SMQ97637.1"/>
    </source>
</evidence>
<dbReference type="InterPro" id="IPR051910">
    <property type="entry name" value="ComF/GntX_DNA_util-trans"/>
</dbReference>
<dbReference type="EMBL" id="LT853882">
    <property type="protein sequence ID" value="SMQ97637.1"/>
    <property type="molecule type" value="Genomic_DNA"/>
</dbReference>
<dbReference type="PANTHER" id="PTHR47505:SF1">
    <property type="entry name" value="DNA UTILIZATION PROTEIN YHGH"/>
    <property type="match status" value="1"/>
</dbReference>
<gene>
    <name evidence="5" type="ORF">PD5205_03626</name>
    <name evidence="4" type="ORF">PD885_00367</name>
</gene>
<dbReference type="Pfam" id="PF00156">
    <property type="entry name" value="Pribosyltran"/>
    <property type="match status" value="1"/>
</dbReference>
<dbReference type="eggNOG" id="COG1040">
    <property type="taxonomic scope" value="Bacteria"/>
</dbReference>
<evidence type="ECO:0000313" key="7">
    <source>
        <dbReference type="Proteomes" id="UP000195953"/>
    </source>
</evidence>
<dbReference type="RefSeq" id="WP_172404488.1">
    <property type="nucleotide sequence ID" value="NZ_CP016830.1"/>
</dbReference>
<dbReference type="InterPro" id="IPR000836">
    <property type="entry name" value="PRTase_dom"/>
</dbReference>
<dbReference type="GeneID" id="61892832"/>
<evidence type="ECO:0000313" key="5">
    <source>
        <dbReference type="EMBL" id="SMR04900.1"/>
    </source>
</evidence>
<evidence type="ECO:0000313" key="6">
    <source>
        <dbReference type="Proteomes" id="UP000195877"/>
    </source>
</evidence>
<protein>
    <submittedName>
        <fullName evidence="5">Competence protein F</fullName>
    </submittedName>
    <submittedName>
        <fullName evidence="4">DNA utilization protein GntX</fullName>
    </submittedName>
</protein>
<dbReference type="Proteomes" id="UP000195877">
    <property type="component" value="Chromosome 1"/>
</dbReference>
<dbReference type="PANTHER" id="PTHR47505">
    <property type="entry name" value="DNA UTILIZATION PROTEIN YHGH"/>
    <property type="match status" value="1"/>
</dbReference>
<feature type="domain" description="Double zinc ribbon" evidence="3">
    <location>
        <begin position="20"/>
        <end position="77"/>
    </location>
</feature>
<dbReference type="Pfam" id="PF18912">
    <property type="entry name" value="DZR_2"/>
    <property type="match status" value="1"/>
</dbReference>
<keyword evidence="6" id="KW-1185">Reference proteome</keyword>
<evidence type="ECO:0000259" key="2">
    <source>
        <dbReference type="Pfam" id="PF00156"/>
    </source>
</evidence>
<dbReference type="Gene3D" id="3.40.50.2020">
    <property type="match status" value="1"/>
</dbReference>
<proteinExistence type="inferred from homology"/>
<dbReference type="STRING" id="48664.BER92_17650"/>
<dbReference type="AlphaFoldDB" id="A0A1Y6HRL7"/>
<dbReference type="Proteomes" id="UP000195953">
    <property type="component" value="Chromosome 1"/>
</dbReference>
<comment type="similarity">
    <text evidence="1">Belongs to the ComF/GntX family.</text>
</comment>
<evidence type="ECO:0000256" key="1">
    <source>
        <dbReference type="ARBA" id="ARBA00008007"/>
    </source>
</evidence>
<name>A0A1Y6HRL7_9XANT</name>
<evidence type="ECO:0000259" key="3">
    <source>
        <dbReference type="Pfam" id="PF18912"/>
    </source>
</evidence>
<dbReference type="InterPro" id="IPR044005">
    <property type="entry name" value="DZR_2"/>
</dbReference>
<dbReference type="SUPFAM" id="SSF53271">
    <property type="entry name" value="PRTase-like"/>
    <property type="match status" value="1"/>
</dbReference>